<dbReference type="SMART" id="SM00248">
    <property type="entry name" value="ANK"/>
    <property type="match status" value="2"/>
</dbReference>
<evidence type="ECO:0000256" key="7">
    <source>
        <dbReference type="ARBA" id="ARBA00022840"/>
    </source>
</evidence>
<evidence type="ECO:0000256" key="5">
    <source>
        <dbReference type="ARBA" id="ARBA00022741"/>
    </source>
</evidence>
<dbReference type="SUPFAM" id="SSF56112">
    <property type="entry name" value="Protein kinase-like (PK-like)"/>
    <property type="match status" value="1"/>
</dbReference>
<protein>
    <recommendedName>
        <fullName evidence="2">non-specific serine/threonine protein kinase</fullName>
        <ecNumber evidence="2">2.7.11.1</ecNumber>
    </recommendedName>
</protein>
<keyword evidence="3" id="KW-0808">Transferase</keyword>
<evidence type="ECO:0000256" key="8">
    <source>
        <dbReference type="ARBA" id="ARBA00023043"/>
    </source>
</evidence>
<evidence type="ECO:0000256" key="3">
    <source>
        <dbReference type="ARBA" id="ARBA00022679"/>
    </source>
</evidence>
<evidence type="ECO:0000256" key="9">
    <source>
        <dbReference type="ARBA" id="ARBA00047899"/>
    </source>
</evidence>
<dbReference type="SUPFAM" id="SSF48403">
    <property type="entry name" value="Ankyrin repeat"/>
    <property type="match status" value="1"/>
</dbReference>
<organism evidence="13">
    <name type="scientific">Zea mays</name>
    <name type="common">Maize</name>
    <dbReference type="NCBI Taxonomy" id="4577"/>
    <lineage>
        <taxon>Eukaryota</taxon>
        <taxon>Viridiplantae</taxon>
        <taxon>Streptophyta</taxon>
        <taxon>Embryophyta</taxon>
        <taxon>Tracheophyta</taxon>
        <taxon>Spermatophyta</taxon>
        <taxon>Magnoliopsida</taxon>
        <taxon>Liliopsida</taxon>
        <taxon>Poales</taxon>
        <taxon>Poaceae</taxon>
        <taxon>PACMAD clade</taxon>
        <taxon>Panicoideae</taxon>
        <taxon>Andropogonodae</taxon>
        <taxon>Andropogoneae</taxon>
        <taxon>Tripsacinae</taxon>
        <taxon>Zea</taxon>
    </lineage>
</organism>
<keyword evidence="5" id="KW-0547">Nucleotide-binding</keyword>
<feature type="repeat" description="ANK" evidence="11">
    <location>
        <begin position="117"/>
        <end position="149"/>
    </location>
</feature>
<evidence type="ECO:0000256" key="4">
    <source>
        <dbReference type="ARBA" id="ARBA00022737"/>
    </source>
</evidence>
<dbReference type="ExpressionAtlas" id="A0A3L6EPL9">
    <property type="expression patterns" value="baseline and differential"/>
</dbReference>
<evidence type="ECO:0000256" key="6">
    <source>
        <dbReference type="ARBA" id="ARBA00022777"/>
    </source>
</evidence>
<comment type="catalytic activity">
    <reaction evidence="10">
        <text>L-seryl-[protein] + ATP = O-phospho-L-seryl-[protein] + ADP + H(+)</text>
        <dbReference type="Rhea" id="RHEA:17989"/>
        <dbReference type="Rhea" id="RHEA-COMP:9863"/>
        <dbReference type="Rhea" id="RHEA-COMP:11604"/>
        <dbReference type="ChEBI" id="CHEBI:15378"/>
        <dbReference type="ChEBI" id="CHEBI:29999"/>
        <dbReference type="ChEBI" id="CHEBI:30616"/>
        <dbReference type="ChEBI" id="CHEBI:83421"/>
        <dbReference type="ChEBI" id="CHEBI:456216"/>
        <dbReference type="EC" id="2.7.11.1"/>
    </reaction>
</comment>
<dbReference type="GO" id="GO:0004674">
    <property type="term" value="F:protein serine/threonine kinase activity"/>
    <property type="evidence" value="ECO:0007669"/>
    <property type="project" value="UniProtKB-EC"/>
</dbReference>
<keyword evidence="8 11" id="KW-0040">ANK repeat</keyword>
<dbReference type="PROSITE" id="PS50011">
    <property type="entry name" value="PROTEIN_KINASE_DOM"/>
    <property type="match status" value="1"/>
</dbReference>
<accession>A0A3L6EPL9</accession>
<dbReference type="EMBL" id="NCVQ01000006">
    <property type="protein sequence ID" value="PWZ22011.1"/>
    <property type="molecule type" value="Genomic_DNA"/>
</dbReference>
<dbReference type="Proteomes" id="UP000251960">
    <property type="component" value="Chromosome 5"/>
</dbReference>
<dbReference type="InterPro" id="IPR001245">
    <property type="entry name" value="Ser-Thr/Tyr_kinase_cat_dom"/>
</dbReference>
<evidence type="ECO:0000313" key="13">
    <source>
        <dbReference type="EMBL" id="PWZ22011.1"/>
    </source>
</evidence>
<dbReference type="PROSITE" id="PS50297">
    <property type="entry name" value="ANK_REP_REGION"/>
    <property type="match status" value="1"/>
</dbReference>
<gene>
    <name evidence="13" type="primary">STY17_0</name>
    <name evidence="13" type="ORF">Zm00014a_030634</name>
</gene>
<dbReference type="Gene3D" id="1.10.510.10">
    <property type="entry name" value="Transferase(Phosphotransferase) domain 1"/>
    <property type="match status" value="1"/>
</dbReference>
<evidence type="ECO:0000256" key="1">
    <source>
        <dbReference type="ARBA" id="ARBA00005843"/>
    </source>
</evidence>
<reference evidence="13" key="1">
    <citation type="journal article" date="2018" name="Nat. Genet.">
        <title>Extensive intraspecific gene order and gene structural variations between Mo17 and other maize genomes.</title>
        <authorList>
            <person name="Sun S."/>
            <person name="Zhou Y."/>
            <person name="Chen J."/>
            <person name="Shi J."/>
            <person name="Zhao H."/>
            <person name="Zhao H."/>
            <person name="Song W."/>
            <person name="Zhang M."/>
            <person name="Cui Y."/>
            <person name="Dong X."/>
            <person name="Liu H."/>
            <person name="Ma X."/>
            <person name="Jiao Y."/>
            <person name="Wang B."/>
            <person name="Wei X."/>
            <person name="Stein J.C."/>
            <person name="Glaubitz J.C."/>
            <person name="Lu F."/>
            <person name="Yu G."/>
            <person name="Liang C."/>
            <person name="Fengler K."/>
            <person name="Li B."/>
            <person name="Rafalski A."/>
            <person name="Schnable P.S."/>
            <person name="Ware D.H."/>
            <person name="Buckler E.S."/>
            <person name="Lai J."/>
        </authorList>
    </citation>
    <scope>NUCLEOTIDE SEQUENCE [LARGE SCALE GENOMIC DNA]</scope>
    <source>
        <tissue evidence="13">Seedling</tissue>
    </source>
</reference>
<evidence type="ECO:0000256" key="11">
    <source>
        <dbReference type="PROSITE-ProRule" id="PRU00023"/>
    </source>
</evidence>
<evidence type="ECO:0000259" key="12">
    <source>
        <dbReference type="PROSITE" id="PS50011"/>
    </source>
</evidence>
<feature type="domain" description="Protein kinase" evidence="12">
    <location>
        <begin position="122"/>
        <end position="408"/>
    </location>
</feature>
<dbReference type="GO" id="GO:0005737">
    <property type="term" value="C:cytoplasm"/>
    <property type="evidence" value="ECO:0007669"/>
    <property type="project" value="UniProtKB-ARBA"/>
</dbReference>
<dbReference type="PANTHER" id="PTHR44329">
    <property type="entry name" value="SERINE/THREONINE-PROTEIN KINASE TNNI3K-RELATED"/>
    <property type="match status" value="1"/>
</dbReference>
<keyword evidence="7" id="KW-0067">ATP-binding</keyword>
<dbReference type="GO" id="GO:0005524">
    <property type="term" value="F:ATP binding"/>
    <property type="evidence" value="ECO:0007669"/>
    <property type="project" value="UniProtKB-KW"/>
</dbReference>
<comment type="caution">
    <text evidence="13">The sequence shown here is derived from an EMBL/GenBank/DDBJ whole genome shotgun (WGS) entry which is preliminary data.</text>
</comment>
<dbReference type="InterPro" id="IPR011009">
    <property type="entry name" value="Kinase-like_dom_sf"/>
</dbReference>
<keyword evidence="4" id="KW-0677">Repeat</keyword>
<dbReference type="FunFam" id="1.10.510.10:FF:000355">
    <property type="entry name" value="Integrin-linked protein kinase family"/>
    <property type="match status" value="1"/>
</dbReference>
<dbReference type="FunFam" id="3.30.200.20:FF:000180">
    <property type="entry name" value="serine/threonine-protein kinase STY46-like"/>
    <property type="match status" value="1"/>
</dbReference>
<comment type="catalytic activity">
    <reaction evidence="9">
        <text>L-threonyl-[protein] + ATP = O-phospho-L-threonyl-[protein] + ADP + H(+)</text>
        <dbReference type="Rhea" id="RHEA:46608"/>
        <dbReference type="Rhea" id="RHEA-COMP:11060"/>
        <dbReference type="Rhea" id="RHEA-COMP:11605"/>
        <dbReference type="ChEBI" id="CHEBI:15378"/>
        <dbReference type="ChEBI" id="CHEBI:30013"/>
        <dbReference type="ChEBI" id="CHEBI:30616"/>
        <dbReference type="ChEBI" id="CHEBI:61977"/>
        <dbReference type="ChEBI" id="CHEBI:456216"/>
        <dbReference type="EC" id="2.7.11.1"/>
    </reaction>
</comment>
<dbReference type="Pfam" id="PF00023">
    <property type="entry name" value="Ank"/>
    <property type="match status" value="1"/>
</dbReference>
<dbReference type="InterPro" id="IPR051681">
    <property type="entry name" value="Ser/Thr_Kinases-Pseudokinases"/>
</dbReference>
<dbReference type="PROSITE" id="PS50088">
    <property type="entry name" value="ANK_REPEAT"/>
    <property type="match status" value="1"/>
</dbReference>
<dbReference type="Gene3D" id="3.30.200.20">
    <property type="entry name" value="Phosphorylase Kinase, domain 1"/>
    <property type="match status" value="1"/>
</dbReference>
<evidence type="ECO:0000256" key="10">
    <source>
        <dbReference type="ARBA" id="ARBA00048679"/>
    </source>
</evidence>
<dbReference type="PANTHER" id="PTHR44329:SF7">
    <property type="entry name" value="OS02G0608500 PROTEIN"/>
    <property type="match status" value="1"/>
</dbReference>
<dbReference type="PIRSF" id="PIRSF000654">
    <property type="entry name" value="Integrin-linked_kinase"/>
    <property type="match status" value="1"/>
</dbReference>
<proteinExistence type="inferred from homology"/>
<dbReference type="Gene3D" id="1.25.40.20">
    <property type="entry name" value="Ankyrin repeat-containing domain"/>
    <property type="match status" value="1"/>
</dbReference>
<comment type="similarity">
    <text evidence="1">Belongs to the protein kinase superfamily. TKL Ser/Thr protein kinase family.</text>
</comment>
<evidence type="ECO:0000256" key="2">
    <source>
        <dbReference type="ARBA" id="ARBA00012513"/>
    </source>
</evidence>
<dbReference type="InterPro" id="IPR000719">
    <property type="entry name" value="Prot_kinase_dom"/>
</dbReference>
<dbReference type="EC" id="2.7.11.1" evidence="2"/>
<name>A0A3L6EPL9_MAIZE</name>
<keyword evidence="6 13" id="KW-0418">Kinase</keyword>
<sequence>MDAAAKKMTRSISRQLSSGAARLWRQLSLDPHTPRRGGPGPVPAAGAGQTRFAIARQSSLDPTPRGGPDGSSAHQQLAVPENLDATMRLLFAACQGDAAGVEELLRSGVDVDSIDLDGRTALHIAACEGQGEVVRLLLDWKANINARDRWGSTGTYLAKWYGSKVFVKILDKDSFSDAESINAFKHELTLLEKARHPNLVQFVGAVTQNVPMMIVSEYHQKGDLASYIEMKGRLKPHKAIRFALDIARGLNYLHECKPEPIIHGNLSPKNIIRDDEGQLKVAGFGSLSLSKVSEDKVQMAQPVTKFDNVYIAPEVYKNEPFDRSVDVFAFGLILYEMIEGAPAFHPKPQEEAAKMICLEGLRPPFKNKPKYYPSDVKELIQECWDPMPSVRPTFAEIIVRLNKIHASCAKQGSWRDTFKLPWYISGCLLSFEHHQLPIPSPITL</sequence>
<dbReference type="InterPro" id="IPR036770">
    <property type="entry name" value="Ankyrin_rpt-contain_sf"/>
</dbReference>
<dbReference type="AlphaFoldDB" id="A0A3L6EPL9"/>
<dbReference type="InterPro" id="IPR002110">
    <property type="entry name" value="Ankyrin_rpt"/>
</dbReference>
<dbReference type="Pfam" id="PF07714">
    <property type="entry name" value="PK_Tyr_Ser-Thr"/>
    <property type="match status" value="1"/>
</dbReference>